<keyword evidence="3" id="KW-1185">Reference proteome</keyword>
<evidence type="ECO:0000313" key="3">
    <source>
        <dbReference type="Proteomes" id="UP000031668"/>
    </source>
</evidence>
<protein>
    <submittedName>
        <fullName evidence="2">Uncharacterized protein</fullName>
    </submittedName>
</protein>
<comment type="caution">
    <text evidence="2">The sequence shown here is derived from an EMBL/GenBank/DDBJ whole genome shotgun (WGS) entry which is preliminary data.</text>
</comment>
<accession>A0A0C2MXA0</accession>
<name>A0A0C2MXA0_THEKT</name>
<gene>
    <name evidence="2" type="ORF">RF11_02440</name>
</gene>
<dbReference type="Proteomes" id="UP000031668">
    <property type="component" value="Unassembled WGS sequence"/>
</dbReference>
<proteinExistence type="predicted"/>
<evidence type="ECO:0000256" key="1">
    <source>
        <dbReference type="SAM" id="Phobius"/>
    </source>
</evidence>
<keyword evidence="1" id="KW-0812">Transmembrane</keyword>
<organism evidence="2 3">
    <name type="scientific">Thelohanellus kitauei</name>
    <name type="common">Myxosporean</name>
    <dbReference type="NCBI Taxonomy" id="669202"/>
    <lineage>
        <taxon>Eukaryota</taxon>
        <taxon>Metazoa</taxon>
        <taxon>Cnidaria</taxon>
        <taxon>Myxozoa</taxon>
        <taxon>Myxosporea</taxon>
        <taxon>Bivalvulida</taxon>
        <taxon>Platysporina</taxon>
        <taxon>Myxobolidae</taxon>
        <taxon>Thelohanellus</taxon>
    </lineage>
</organism>
<reference evidence="2 3" key="1">
    <citation type="journal article" date="2014" name="Genome Biol. Evol.">
        <title>The genome of the myxosporean Thelohanellus kitauei shows adaptations to nutrient acquisition within its fish host.</title>
        <authorList>
            <person name="Yang Y."/>
            <person name="Xiong J."/>
            <person name="Zhou Z."/>
            <person name="Huo F."/>
            <person name="Miao W."/>
            <person name="Ran C."/>
            <person name="Liu Y."/>
            <person name="Zhang J."/>
            <person name="Feng J."/>
            <person name="Wang M."/>
            <person name="Wang M."/>
            <person name="Wang L."/>
            <person name="Yao B."/>
        </authorList>
    </citation>
    <scope>NUCLEOTIDE SEQUENCE [LARGE SCALE GENOMIC DNA]</scope>
    <source>
        <strain evidence="2">Wuqing</strain>
    </source>
</reference>
<evidence type="ECO:0000313" key="2">
    <source>
        <dbReference type="EMBL" id="KII66242.1"/>
    </source>
</evidence>
<dbReference type="AlphaFoldDB" id="A0A0C2MXA0"/>
<dbReference type="EMBL" id="JWZT01003589">
    <property type="protein sequence ID" value="KII66242.1"/>
    <property type="molecule type" value="Genomic_DNA"/>
</dbReference>
<feature type="transmembrane region" description="Helical" evidence="1">
    <location>
        <begin position="82"/>
        <end position="106"/>
    </location>
</feature>
<keyword evidence="1" id="KW-0472">Membrane</keyword>
<sequence>MPFNWQIIKHNELTLCLFMKIKLIDKKHRPQIRKEYDCRIKRDAYSNTLYCSMIETFDKMSEPVAIGYLPLTCNNDPLSLKYLIYSLVDFSFTVLTLSSTAVVVLLTKD</sequence>
<keyword evidence="1" id="KW-1133">Transmembrane helix</keyword>